<evidence type="ECO:0000259" key="2">
    <source>
        <dbReference type="Pfam" id="PF10615"/>
    </source>
</evidence>
<dbReference type="EMBL" id="JBGBPQ010000026">
    <property type="protein sequence ID" value="KAL1499113.1"/>
    <property type="molecule type" value="Genomic_DNA"/>
</dbReference>
<dbReference type="Proteomes" id="UP001515480">
    <property type="component" value="Unassembled WGS sequence"/>
</dbReference>
<keyword evidence="1" id="KW-0812">Transmembrane</keyword>
<feature type="transmembrane region" description="Helical" evidence="1">
    <location>
        <begin position="162"/>
        <end position="180"/>
    </location>
</feature>
<keyword evidence="1" id="KW-0472">Membrane</keyword>
<feature type="transmembrane region" description="Helical" evidence="1">
    <location>
        <begin position="87"/>
        <end position="108"/>
    </location>
</feature>
<dbReference type="InterPro" id="IPR037119">
    <property type="entry name" value="Haem_oxidase_HugZ-like_sf"/>
</dbReference>
<dbReference type="Pfam" id="PF10615">
    <property type="entry name" value="DUF2470"/>
    <property type="match status" value="1"/>
</dbReference>
<evidence type="ECO:0000256" key="1">
    <source>
        <dbReference type="SAM" id="Phobius"/>
    </source>
</evidence>
<keyword evidence="1" id="KW-1133">Transmembrane helix</keyword>
<dbReference type="InterPro" id="IPR028110">
    <property type="entry name" value="TMEM254"/>
</dbReference>
<name>A0AB34IFM9_PRYPA</name>
<feature type="domain" description="DUF2470" evidence="2">
    <location>
        <begin position="7"/>
        <end position="76"/>
    </location>
</feature>
<dbReference type="Pfam" id="PF14934">
    <property type="entry name" value="TMEM254"/>
    <property type="match status" value="1"/>
</dbReference>
<comment type="caution">
    <text evidence="3">The sequence shown here is derived from an EMBL/GenBank/DDBJ whole genome shotgun (WGS) entry which is preliminary data.</text>
</comment>
<accession>A0AB34IFM9</accession>
<organism evidence="3 4">
    <name type="scientific">Prymnesium parvum</name>
    <name type="common">Toxic golden alga</name>
    <dbReference type="NCBI Taxonomy" id="97485"/>
    <lineage>
        <taxon>Eukaryota</taxon>
        <taxon>Haptista</taxon>
        <taxon>Haptophyta</taxon>
        <taxon>Prymnesiophyceae</taxon>
        <taxon>Prymnesiales</taxon>
        <taxon>Prymnesiaceae</taxon>
        <taxon>Prymnesium</taxon>
    </lineage>
</organism>
<reference evidence="3 4" key="1">
    <citation type="journal article" date="2024" name="Science">
        <title>Giant polyketide synthase enzymes in the biosynthesis of giant marine polyether toxins.</title>
        <authorList>
            <person name="Fallon T.R."/>
            <person name="Shende V.V."/>
            <person name="Wierzbicki I.H."/>
            <person name="Pendleton A.L."/>
            <person name="Watervoot N.F."/>
            <person name="Auber R.P."/>
            <person name="Gonzalez D.J."/>
            <person name="Wisecaver J.H."/>
            <person name="Moore B.S."/>
        </authorList>
    </citation>
    <scope>NUCLEOTIDE SEQUENCE [LARGE SCALE GENOMIC DNA]</scope>
    <source>
        <strain evidence="3 4">12B1</strain>
    </source>
</reference>
<sequence>MAEVQHRHAAALLALSREDAATLDVKHVRVTKLDLSALHASYTTCAASLCQTHALVVPFDPPLDQPADVHRRLAALLSSRVMAPCRLLVAQPLALLALAGMTLLPFACWSDSQAAELLLLPLGGSKDLGVRIFACAVLAHVCEAMVALRICQQLRMGSWPTAAWGALVFVFGYPCLRWLLPMRPLRTSVGKYK</sequence>
<dbReference type="AlphaFoldDB" id="A0AB34IFM9"/>
<dbReference type="Gene3D" id="3.20.180.10">
    <property type="entry name" value="PNP-oxidase-like"/>
    <property type="match status" value="1"/>
</dbReference>
<proteinExistence type="predicted"/>
<evidence type="ECO:0000313" key="4">
    <source>
        <dbReference type="Proteomes" id="UP001515480"/>
    </source>
</evidence>
<evidence type="ECO:0000313" key="3">
    <source>
        <dbReference type="EMBL" id="KAL1499113.1"/>
    </source>
</evidence>
<protein>
    <recommendedName>
        <fullName evidence="2">DUF2470 domain-containing protein</fullName>
    </recommendedName>
</protein>
<keyword evidence="4" id="KW-1185">Reference proteome</keyword>
<dbReference type="InterPro" id="IPR019595">
    <property type="entry name" value="DUF2470"/>
</dbReference>
<feature type="transmembrane region" description="Helical" evidence="1">
    <location>
        <begin position="128"/>
        <end position="150"/>
    </location>
</feature>
<gene>
    <name evidence="3" type="ORF">AB1Y20_013625</name>
</gene>